<dbReference type="STRING" id="89187.ISM_11420"/>
<evidence type="ECO:0000313" key="5">
    <source>
        <dbReference type="EMBL" id="EAP75194.1"/>
    </source>
</evidence>
<evidence type="ECO:0000313" key="6">
    <source>
        <dbReference type="Proteomes" id="UP000005954"/>
    </source>
</evidence>
<comment type="similarity">
    <text evidence="1">Belongs to the aldehyde dehydrogenase family.</text>
</comment>
<dbReference type="Proteomes" id="UP000005954">
    <property type="component" value="Unassembled WGS sequence"/>
</dbReference>
<reference evidence="5 6" key="1">
    <citation type="submission" date="2005-12" db="EMBL/GenBank/DDBJ databases">
        <authorList>
            <person name="Moran M.A."/>
            <person name="Ferriera S."/>
            <person name="Johnson J."/>
            <person name="Kravitz S."/>
            <person name="Halpern A."/>
            <person name="Remington K."/>
            <person name="Beeson K."/>
            <person name="Tran B."/>
            <person name="Rogers Y.-H."/>
            <person name="Friedman R."/>
            <person name="Venter J.C."/>
        </authorList>
    </citation>
    <scope>NUCLEOTIDE SEQUENCE [LARGE SCALE GENOMIC DNA]</scope>
    <source>
        <strain evidence="6">ATCC BAA-591 / DSM 15170 / ISM</strain>
    </source>
</reference>
<dbReference type="CDD" id="cd07102">
    <property type="entry name" value="ALDH_EDX86601"/>
    <property type="match status" value="1"/>
</dbReference>
<keyword evidence="2" id="KW-0560">Oxidoreductase</keyword>
<dbReference type="InterPro" id="IPR016163">
    <property type="entry name" value="Ald_DH_C"/>
</dbReference>
<evidence type="ECO:0000256" key="3">
    <source>
        <dbReference type="SAM" id="MobiDB-lite"/>
    </source>
</evidence>
<name>A3SRH1_ROSNI</name>
<dbReference type="HOGENOM" id="CLU_005391_1_0_5"/>
<proteinExistence type="inferred from homology"/>
<evidence type="ECO:0000259" key="4">
    <source>
        <dbReference type="Pfam" id="PF00171"/>
    </source>
</evidence>
<dbReference type="Gene3D" id="3.40.309.10">
    <property type="entry name" value="Aldehyde Dehydrogenase, Chain A, domain 2"/>
    <property type="match status" value="1"/>
</dbReference>
<dbReference type="InterPro" id="IPR016161">
    <property type="entry name" value="Ald_DH/histidinol_DH"/>
</dbReference>
<comment type="caution">
    <text evidence="5">The sequence shown here is derived from an EMBL/GenBank/DDBJ whole genome shotgun (WGS) entry which is preliminary data.</text>
</comment>
<dbReference type="InterPro" id="IPR016162">
    <property type="entry name" value="Ald_DH_N"/>
</dbReference>
<gene>
    <name evidence="5" type="ORF">ISM_11420</name>
</gene>
<dbReference type="EMBL" id="AALY01000004">
    <property type="protein sequence ID" value="EAP75194.1"/>
    <property type="molecule type" value="Genomic_DNA"/>
</dbReference>
<dbReference type="InterPro" id="IPR015590">
    <property type="entry name" value="Aldehyde_DH_dom"/>
</dbReference>
<protein>
    <submittedName>
        <fullName evidence="5">Aldehyde dehydrogenase, putative</fullName>
    </submittedName>
</protein>
<accession>A3SRH1</accession>
<dbReference type="eggNOG" id="COG1012">
    <property type="taxonomic scope" value="Bacteria"/>
</dbReference>
<organism evidence="5 6">
    <name type="scientific">Roseovarius nubinhibens (strain ATCC BAA-591 / DSM 15170 / ISM)</name>
    <dbReference type="NCBI Taxonomy" id="89187"/>
    <lineage>
        <taxon>Bacteria</taxon>
        <taxon>Pseudomonadati</taxon>
        <taxon>Pseudomonadota</taxon>
        <taxon>Alphaproteobacteria</taxon>
        <taxon>Rhodobacterales</taxon>
        <taxon>Roseobacteraceae</taxon>
        <taxon>Roseovarius</taxon>
    </lineage>
</organism>
<evidence type="ECO:0000256" key="2">
    <source>
        <dbReference type="ARBA" id="ARBA00023002"/>
    </source>
</evidence>
<feature type="domain" description="Aldehyde dehydrogenase" evidence="4">
    <location>
        <begin position="37"/>
        <end position="488"/>
    </location>
</feature>
<dbReference type="FunFam" id="3.40.309.10:FF:000009">
    <property type="entry name" value="Aldehyde dehydrogenase A"/>
    <property type="match status" value="1"/>
</dbReference>
<dbReference type="Pfam" id="PF00171">
    <property type="entry name" value="Aldedh"/>
    <property type="match status" value="1"/>
</dbReference>
<dbReference type="GO" id="GO:0016620">
    <property type="term" value="F:oxidoreductase activity, acting on the aldehyde or oxo group of donors, NAD or NADP as acceptor"/>
    <property type="evidence" value="ECO:0007669"/>
    <property type="project" value="InterPro"/>
</dbReference>
<dbReference type="AlphaFoldDB" id="A3SRH1"/>
<dbReference type="Gene3D" id="3.40.605.10">
    <property type="entry name" value="Aldehyde Dehydrogenase, Chain A, domain 1"/>
    <property type="match status" value="1"/>
</dbReference>
<dbReference type="SUPFAM" id="SSF53720">
    <property type="entry name" value="ALDH-like"/>
    <property type="match status" value="1"/>
</dbReference>
<keyword evidence="6" id="KW-1185">Reference proteome</keyword>
<dbReference type="PANTHER" id="PTHR11699">
    <property type="entry name" value="ALDEHYDE DEHYDROGENASE-RELATED"/>
    <property type="match status" value="1"/>
</dbReference>
<evidence type="ECO:0000256" key="1">
    <source>
        <dbReference type="ARBA" id="ARBA00009986"/>
    </source>
</evidence>
<feature type="region of interest" description="Disordered" evidence="3">
    <location>
        <begin position="1"/>
        <end position="21"/>
    </location>
</feature>
<sequence>MNASDTCPAVPRPTRAAGPPTGKIKGALRAPFDNEDKMSTLECISPIDGSVFATRDTLSLAQARDAADRARMAQAVWAARPLQERIDLVMAGVAAVGAMNDEIVPELAHMMGRPIRYGGEFGGFNERASHMAKIAAEGLADIEVGEDASFKRYIKRVPHGVVFVVAPWNYPYMTAINTVAPALIAGNSVILKHATQTLLVGERMAQAFHAAGVPDDVFQNVFLDHDTTSALIAERAFDFVNFTGSVGGGRAMERAAAGTFTGVGTELGGKDPGYVMEDADLDAAVDTLIDGAMFNSGQCCCGIERIYVHESLYDAFVEKAVAVVQGYTLGNPLDPETTIGPMAHVRFAREVRDQIDEALAAGAVAHIETMAADDGAAYLTPQILTNVTHDMRVMRDESFGPVVGIMKVRDDAEAVALMNDSEFGLTASLWTADLDRAQRVGDQIETGTVFMNRADYLDPGLCWTGCKNTGRGGGLSLIGYHNLTRPKSYHLKKVTS</sequence>